<dbReference type="RefSeq" id="WP_187816556.1">
    <property type="nucleotide sequence ID" value="NZ_JACTVJ010000013.1"/>
</dbReference>
<proteinExistence type="predicted"/>
<dbReference type="InterPro" id="IPR003594">
    <property type="entry name" value="HATPase_dom"/>
</dbReference>
<keyword evidence="3" id="KW-0547">Nucleotide-binding</keyword>
<keyword evidence="1" id="KW-0808">Transferase</keyword>
<evidence type="ECO:0000259" key="2">
    <source>
        <dbReference type="Pfam" id="PF13581"/>
    </source>
</evidence>
<evidence type="ECO:0000256" key="1">
    <source>
        <dbReference type="ARBA" id="ARBA00022527"/>
    </source>
</evidence>
<keyword evidence="1" id="KW-0418">Kinase</keyword>
<organism evidence="3 4">
    <name type="scientific">Streptomyces polyasparticus</name>
    <dbReference type="NCBI Taxonomy" id="2767826"/>
    <lineage>
        <taxon>Bacteria</taxon>
        <taxon>Bacillati</taxon>
        <taxon>Actinomycetota</taxon>
        <taxon>Actinomycetes</taxon>
        <taxon>Kitasatosporales</taxon>
        <taxon>Streptomycetaceae</taxon>
        <taxon>Streptomyces</taxon>
    </lineage>
</organism>
<dbReference type="CDD" id="cd16936">
    <property type="entry name" value="HATPase_RsbW-like"/>
    <property type="match status" value="1"/>
</dbReference>
<dbReference type="InterPro" id="IPR050267">
    <property type="entry name" value="Anti-sigma-factor_SerPK"/>
</dbReference>
<dbReference type="EMBL" id="JACTVJ010000013">
    <property type="protein sequence ID" value="MBC9716090.1"/>
    <property type="molecule type" value="Genomic_DNA"/>
</dbReference>
<dbReference type="GO" id="GO:0005524">
    <property type="term" value="F:ATP binding"/>
    <property type="evidence" value="ECO:0007669"/>
    <property type="project" value="UniProtKB-KW"/>
</dbReference>
<dbReference type="InterPro" id="IPR036890">
    <property type="entry name" value="HATPase_C_sf"/>
</dbReference>
<reference evidence="3 4" key="1">
    <citation type="submission" date="2020-08" db="EMBL/GenBank/DDBJ databases">
        <title>Genemic of Streptomyces polyaspartic.</title>
        <authorList>
            <person name="Liu W."/>
        </authorList>
    </citation>
    <scope>NUCLEOTIDE SEQUENCE [LARGE SCALE GENOMIC DNA]</scope>
    <source>
        <strain evidence="3 4">TRM66268-LWL</strain>
    </source>
</reference>
<gene>
    <name evidence="3" type="ORF">H9Y04_26465</name>
</gene>
<sequence>MNLEITDHASDLTFAQHFSATRRGARLARRLALHQLDDWGVPHGSEASDSAALVVAELAANAVTHGRVSGRDFELRLALDGVRLVIEVADARADRPPRPLAPCPLAEDGRGLQLVEALTEDWGVRERPGGVGKTVWAKLTVKRRPVPPGGLAGAL</sequence>
<dbReference type="Proteomes" id="UP000642284">
    <property type="component" value="Unassembled WGS sequence"/>
</dbReference>
<name>A0ABR7SKU2_9ACTN</name>
<dbReference type="Gene3D" id="3.30.565.10">
    <property type="entry name" value="Histidine kinase-like ATPase, C-terminal domain"/>
    <property type="match status" value="1"/>
</dbReference>
<dbReference type="PANTHER" id="PTHR35526">
    <property type="entry name" value="ANTI-SIGMA-F FACTOR RSBW-RELATED"/>
    <property type="match status" value="1"/>
</dbReference>
<protein>
    <submittedName>
        <fullName evidence="3">ATP-binding protein</fullName>
    </submittedName>
</protein>
<evidence type="ECO:0000313" key="3">
    <source>
        <dbReference type="EMBL" id="MBC9716090.1"/>
    </source>
</evidence>
<accession>A0ABR7SKU2</accession>
<feature type="domain" description="Histidine kinase/HSP90-like ATPase" evidence="2">
    <location>
        <begin position="20"/>
        <end position="137"/>
    </location>
</feature>
<keyword evidence="3" id="KW-0067">ATP-binding</keyword>
<keyword evidence="4" id="KW-1185">Reference proteome</keyword>
<comment type="caution">
    <text evidence="3">The sequence shown here is derived from an EMBL/GenBank/DDBJ whole genome shotgun (WGS) entry which is preliminary data.</text>
</comment>
<keyword evidence="1" id="KW-0723">Serine/threonine-protein kinase</keyword>
<dbReference type="PANTHER" id="PTHR35526:SF3">
    <property type="entry name" value="ANTI-SIGMA-F FACTOR RSBW"/>
    <property type="match status" value="1"/>
</dbReference>
<evidence type="ECO:0000313" key="4">
    <source>
        <dbReference type="Proteomes" id="UP000642284"/>
    </source>
</evidence>
<dbReference type="Pfam" id="PF13581">
    <property type="entry name" value="HATPase_c_2"/>
    <property type="match status" value="1"/>
</dbReference>